<dbReference type="Pfam" id="PF20628">
    <property type="entry name" value="Dyp_perox_C"/>
    <property type="match status" value="1"/>
</dbReference>
<evidence type="ECO:0000259" key="9">
    <source>
        <dbReference type="Pfam" id="PF20628"/>
    </source>
</evidence>
<evidence type="ECO:0000256" key="6">
    <source>
        <dbReference type="ARBA" id="ARBA00025737"/>
    </source>
</evidence>
<evidence type="ECO:0000256" key="2">
    <source>
        <dbReference type="ARBA" id="ARBA00022559"/>
    </source>
</evidence>
<dbReference type="AlphaFoldDB" id="A0A6I4P6C1"/>
<feature type="domain" description="Dyp-type peroxidase C-terminal" evidence="9">
    <location>
        <begin position="146"/>
        <end position="309"/>
    </location>
</feature>
<dbReference type="PANTHER" id="PTHR30521">
    <property type="entry name" value="DEFERROCHELATASE/PEROXIDASE"/>
    <property type="match status" value="1"/>
</dbReference>
<keyword evidence="11" id="KW-1185">Reference proteome</keyword>
<accession>A0A6I4P6C1</accession>
<evidence type="ECO:0000313" key="10">
    <source>
        <dbReference type="EMBL" id="MWC00120.1"/>
    </source>
</evidence>
<dbReference type="PANTHER" id="PTHR30521:SF0">
    <property type="entry name" value="DYP-TYPE PEROXIDASE FAMILY PROTEIN"/>
    <property type="match status" value="1"/>
</dbReference>
<dbReference type="InterPro" id="IPR048327">
    <property type="entry name" value="Dyp_perox_N"/>
</dbReference>
<evidence type="ECO:0000256" key="7">
    <source>
        <dbReference type="SAM" id="MobiDB-lite"/>
    </source>
</evidence>
<name>A0A6I4P6C1_9MICO</name>
<feature type="compositionally biased region" description="Low complexity" evidence="7">
    <location>
        <begin position="334"/>
        <end position="354"/>
    </location>
</feature>
<dbReference type="InterPro" id="IPR048328">
    <property type="entry name" value="Dyp_perox_C"/>
</dbReference>
<evidence type="ECO:0000256" key="3">
    <source>
        <dbReference type="ARBA" id="ARBA00022723"/>
    </source>
</evidence>
<keyword evidence="5" id="KW-0408">Iron</keyword>
<dbReference type="GO" id="GO:0046872">
    <property type="term" value="F:metal ion binding"/>
    <property type="evidence" value="ECO:0007669"/>
    <property type="project" value="UniProtKB-KW"/>
</dbReference>
<evidence type="ECO:0000256" key="4">
    <source>
        <dbReference type="ARBA" id="ARBA00023002"/>
    </source>
</evidence>
<comment type="caution">
    <text evidence="10">The sequence shown here is derived from an EMBL/GenBank/DDBJ whole genome shotgun (WGS) entry which is preliminary data.</text>
</comment>
<evidence type="ECO:0000256" key="1">
    <source>
        <dbReference type="ARBA" id="ARBA00001970"/>
    </source>
</evidence>
<dbReference type="Pfam" id="PF04261">
    <property type="entry name" value="Dyp_perox_N"/>
    <property type="match status" value="1"/>
</dbReference>
<feature type="compositionally biased region" description="Basic and acidic residues" evidence="7">
    <location>
        <begin position="377"/>
        <end position="388"/>
    </location>
</feature>
<dbReference type="GO" id="GO:0004601">
    <property type="term" value="F:peroxidase activity"/>
    <property type="evidence" value="ECO:0007669"/>
    <property type="project" value="UniProtKB-KW"/>
</dbReference>
<protein>
    <submittedName>
        <fullName evidence="10">Dyp-type peroxidase</fullName>
    </submittedName>
</protein>
<evidence type="ECO:0000259" key="8">
    <source>
        <dbReference type="Pfam" id="PF04261"/>
    </source>
</evidence>
<sequence>MTNGGDRVPIDAQQVDAPLSRFAVFLVLGVPDRAEGLDVVREEIAGIDDLVKTVGFRDLNAHLSCVVGIGARLWDRLCPDARPAELREFPLIVGPTHTAPPTPGDLLFHIRAERLDLCIEFERLLLDALGDAVTVIDETQGYRYFDARDFLGFVDGTANPIGAELAEASLIGDEDPGFAGGSYVVVQKYVHDLTRWSDLTTEQQEAVIGRRKADDVELDDAAPGTQAAHKTLTTIIGDDGEELDILRDNMPFGRPGQGDLGTFFIGYSRRLWVIELMLRRMFLGDPPGLHDRILDVSTALTGTTFFVPSNPVLQGLSTAPPDAPTEEPGGGTPIGRPTPHGGASETGSAGSEEPGAPDDAISERTGDGSLGIGSLRAHRDTTREKGTS</sequence>
<dbReference type="InterPro" id="IPR006314">
    <property type="entry name" value="Dyp_peroxidase"/>
</dbReference>
<feature type="domain" description="Dyp-type peroxidase N-terminal" evidence="8">
    <location>
        <begin position="39"/>
        <end position="143"/>
    </location>
</feature>
<dbReference type="InterPro" id="IPR011008">
    <property type="entry name" value="Dimeric_a/b-barrel"/>
</dbReference>
<reference evidence="10 11" key="1">
    <citation type="submission" date="2019-12" db="EMBL/GenBank/DDBJ databases">
        <authorList>
            <person name="Kim Y.S."/>
        </authorList>
    </citation>
    <scope>NUCLEOTIDE SEQUENCE [LARGE SCALE GENOMIC DNA]</scope>
    <source>
        <strain evidence="10 11">MMS17-SY077</strain>
    </source>
</reference>
<feature type="region of interest" description="Disordered" evidence="7">
    <location>
        <begin position="309"/>
        <end position="388"/>
    </location>
</feature>
<keyword evidence="4" id="KW-0560">Oxidoreductase</keyword>
<dbReference type="SUPFAM" id="SSF54909">
    <property type="entry name" value="Dimeric alpha+beta barrel"/>
    <property type="match status" value="1"/>
</dbReference>
<evidence type="ECO:0000256" key="5">
    <source>
        <dbReference type="ARBA" id="ARBA00023004"/>
    </source>
</evidence>
<evidence type="ECO:0000313" key="11">
    <source>
        <dbReference type="Proteomes" id="UP000438182"/>
    </source>
</evidence>
<proteinExistence type="inferred from homology"/>
<dbReference type="Proteomes" id="UP000438182">
    <property type="component" value="Unassembled WGS sequence"/>
</dbReference>
<comment type="cofactor">
    <cofactor evidence="1">
        <name>heme b</name>
        <dbReference type="ChEBI" id="CHEBI:60344"/>
    </cofactor>
</comment>
<dbReference type="RefSeq" id="WP_160426768.1">
    <property type="nucleotide sequence ID" value="NZ_WSTA01000103.1"/>
</dbReference>
<gene>
    <name evidence="10" type="ORF">GB864_16370</name>
</gene>
<comment type="similarity">
    <text evidence="6">Belongs to the DyP-type peroxidase family.</text>
</comment>
<dbReference type="PROSITE" id="PS51404">
    <property type="entry name" value="DYP_PEROXIDASE"/>
    <property type="match status" value="1"/>
</dbReference>
<organism evidence="10 11">
    <name type="scientific">Agromyces seonyuensis</name>
    <dbReference type="NCBI Taxonomy" id="2662446"/>
    <lineage>
        <taxon>Bacteria</taxon>
        <taxon>Bacillati</taxon>
        <taxon>Actinomycetota</taxon>
        <taxon>Actinomycetes</taxon>
        <taxon>Micrococcales</taxon>
        <taxon>Microbacteriaceae</taxon>
        <taxon>Agromyces</taxon>
    </lineage>
</organism>
<dbReference type="NCBIfam" id="TIGR01413">
    <property type="entry name" value="Dyp_perox_fam"/>
    <property type="match status" value="1"/>
</dbReference>
<keyword evidence="3" id="KW-0479">Metal-binding</keyword>
<dbReference type="EMBL" id="WSTA01000103">
    <property type="protein sequence ID" value="MWC00120.1"/>
    <property type="molecule type" value="Genomic_DNA"/>
</dbReference>
<dbReference type="GO" id="GO:0005829">
    <property type="term" value="C:cytosol"/>
    <property type="evidence" value="ECO:0007669"/>
    <property type="project" value="TreeGrafter"/>
</dbReference>
<dbReference type="GO" id="GO:0020037">
    <property type="term" value="F:heme binding"/>
    <property type="evidence" value="ECO:0007669"/>
    <property type="project" value="InterPro"/>
</dbReference>
<keyword evidence="2 10" id="KW-0575">Peroxidase</keyword>